<proteinExistence type="predicted"/>
<evidence type="ECO:0000256" key="4">
    <source>
        <dbReference type="ARBA" id="ARBA00023136"/>
    </source>
</evidence>
<feature type="transmembrane region" description="Helical" evidence="5">
    <location>
        <begin position="33"/>
        <end position="58"/>
    </location>
</feature>
<dbReference type="InterPro" id="IPR003810">
    <property type="entry name" value="Mntp/YtaF"/>
</dbReference>
<feature type="transmembrane region" description="Helical" evidence="5">
    <location>
        <begin position="184"/>
        <end position="206"/>
    </location>
</feature>
<keyword evidence="1" id="KW-1003">Cell membrane</keyword>
<reference evidence="7" key="1">
    <citation type="submission" date="2016-10" db="EMBL/GenBank/DDBJ databases">
        <authorList>
            <person name="Varghese N."/>
            <person name="Submissions S."/>
        </authorList>
    </citation>
    <scope>NUCLEOTIDE SEQUENCE [LARGE SCALE GENOMIC DNA]</scope>
    <source>
        <strain evidence="7">DSM 13577</strain>
    </source>
</reference>
<evidence type="ECO:0000313" key="6">
    <source>
        <dbReference type="EMBL" id="SES75928.1"/>
    </source>
</evidence>
<keyword evidence="2 5" id="KW-0812">Transmembrane</keyword>
<dbReference type="Proteomes" id="UP000243819">
    <property type="component" value="Unassembled WGS sequence"/>
</dbReference>
<dbReference type="PANTHER" id="PTHR35529:SF2">
    <property type="entry name" value="SPORULATION PROTEIN YTAF-RELATED"/>
    <property type="match status" value="1"/>
</dbReference>
<dbReference type="NCBIfam" id="TIGR02840">
    <property type="entry name" value="spore_YtaF"/>
    <property type="match status" value="1"/>
</dbReference>
<feature type="transmembrane region" description="Helical" evidence="5">
    <location>
        <begin position="65"/>
        <end position="83"/>
    </location>
</feature>
<feature type="transmembrane region" description="Helical" evidence="5">
    <location>
        <begin position="131"/>
        <end position="150"/>
    </location>
</feature>
<gene>
    <name evidence="6" type="ORF">SAMN03080614_100641</name>
</gene>
<dbReference type="EMBL" id="FOIF01000006">
    <property type="protein sequence ID" value="SES75928.1"/>
    <property type="molecule type" value="Genomic_DNA"/>
</dbReference>
<feature type="transmembrane region" description="Helical" evidence="5">
    <location>
        <begin position="157"/>
        <end position="178"/>
    </location>
</feature>
<dbReference type="OrthoDB" id="1679205at2"/>
<sequence length="207" mass="22381">MELWAVFFLALAVSLDGFGAGFAYGLNRITINFSAKILISLASAFAIYLSLLAGVLIIKILPPNLAEKLGGILLCVMGIYIIYQNLRNLINNQPFDEEFLKKNFIQKLFILLKEPKKADFDKSGNISGIEVFFLGFALAMDAFGAGFGAALAGSNPLLMAVSVGILKFILVSLGIILGKKLTEIPWQGVIVIIPGIIFLLIGLTNLK</sequence>
<keyword evidence="3 5" id="KW-1133">Transmembrane helix</keyword>
<dbReference type="Pfam" id="PF02659">
    <property type="entry name" value="Mntp"/>
    <property type="match status" value="2"/>
</dbReference>
<dbReference type="InterPro" id="IPR014205">
    <property type="entry name" value="Spore_YtaF"/>
</dbReference>
<evidence type="ECO:0000256" key="3">
    <source>
        <dbReference type="ARBA" id="ARBA00022989"/>
    </source>
</evidence>
<dbReference type="AlphaFoldDB" id="A0A1H9Z4G6"/>
<organism evidence="6 7">
    <name type="scientific">Anaerobranca gottschalkii DSM 13577</name>
    <dbReference type="NCBI Taxonomy" id="1120990"/>
    <lineage>
        <taxon>Bacteria</taxon>
        <taxon>Bacillati</taxon>
        <taxon>Bacillota</taxon>
        <taxon>Clostridia</taxon>
        <taxon>Eubacteriales</taxon>
        <taxon>Proteinivoracaceae</taxon>
        <taxon>Anaerobranca</taxon>
    </lineage>
</organism>
<dbReference type="RefSeq" id="WP_091349094.1">
    <property type="nucleotide sequence ID" value="NZ_FOIF01000006.1"/>
</dbReference>
<evidence type="ECO:0000256" key="5">
    <source>
        <dbReference type="SAM" id="Phobius"/>
    </source>
</evidence>
<protein>
    <submittedName>
        <fullName evidence="6">Putative sporulation protein YtaF</fullName>
    </submittedName>
</protein>
<accession>A0A1H9Z4G6</accession>
<dbReference type="PANTHER" id="PTHR35529">
    <property type="entry name" value="MANGANESE EFFLUX PUMP MNTP-RELATED"/>
    <property type="match status" value="1"/>
</dbReference>
<evidence type="ECO:0000256" key="2">
    <source>
        <dbReference type="ARBA" id="ARBA00022692"/>
    </source>
</evidence>
<evidence type="ECO:0000256" key="1">
    <source>
        <dbReference type="ARBA" id="ARBA00022475"/>
    </source>
</evidence>
<dbReference type="STRING" id="1120990.SAMN03080614_100641"/>
<keyword evidence="7" id="KW-1185">Reference proteome</keyword>
<evidence type="ECO:0000313" key="7">
    <source>
        <dbReference type="Proteomes" id="UP000243819"/>
    </source>
</evidence>
<name>A0A1H9Z4G6_9FIRM</name>
<keyword evidence="4 5" id="KW-0472">Membrane</keyword>